<gene>
    <name evidence="2" type="ORF">EYB31_16035</name>
</gene>
<comment type="caution">
    <text evidence="2">The sequence shown here is derived from an EMBL/GenBank/DDBJ whole genome shotgun (WGS) entry which is preliminary data.</text>
</comment>
<dbReference type="EMBL" id="SIRE01000011">
    <property type="protein sequence ID" value="TBL77657.1"/>
    <property type="molecule type" value="Genomic_DNA"/>
</dbReference>
<proteinExistence type="predicted"/>
<dbReference type="SUPFAM" id="SSF53850">
    <property type="entry name" value="Periplasmic binding protein-like II"/>
    <property type="match status" value="1"/>
</dbReference>
<name>A0A4Q9DR83_9BACL</name>
<evidence type="ECO:0000313" key="2">
    <source>
        <dbReference type="EMBL" id="TBL77657.1"/>
    </source>
</evidence>
<dbReference type="RefSeq" id="WP_131014373.1">
    <property type="nucleotide sequence ID" value="NZ_SIRE01000011.1"/>
</dbReference>
<sequence length="446" mass="50036">MFRQTKWSTVLSVLTACSLLAACSSNGGTNSSAPSAGTQSGDKPKEAKVVKLKFWGGVPPEAGPQQVIDKWNKENPNIQVEYVRYVNDDPGNLKLDTALMTGQGVDLFMSYFVPRLEKRVRSGNALDLGQFSDYNIEAKIGPAAKDWQIDGKNYSIPTTKKNFFIWLNKQALDEVGLPVPTDWTWEDVQAYADKLKKGQRQGFLQTLTEFDYPMDGSIEGSGGNVKPDGTSNLGDPYAKKYLEIMYNMMFNQKSTPALGEQIANKMPTEAEFLKGNAGIFYAGSYIFRFSNNLKDYPRDFKIAFAPMPKVSKDQSQFKVLGGVGDALSINAASPYKEEAWKFMKWYADGGILPMAEGGRIPASKEIDKNAVSQLLTKGAQGTYDLDSMQKVLFDDNRETFELKLEQQVIDIRKEEYQKYFTKAQSLDETINRIVKRHNDYLTQKKK</sequence>
<evidence type="ECO:0000313" key="3">
    <source>
        <dbReference type="Proteomes" id="UP000293142"/>
    </source>
</evidence>
<feature type="chain" id="PRO_5038370520" evidence="1">
    <location>
        <begin position="22"/>
        <end position="446"/>
    </location>
</feature>
<reference evidence="2 3" key="1">
    <citation type="submission" date="2019-02" db="EMBL/GenBank/DDBJ databases">
        <title>Paenibacillus sp. nov., isolated from surface-sterilized tissue of Thalictrum simplex L.</title>
        <authorList>
            <person name="Tuo L."/>
        </authorList>
    </citation>
    <scope>NUCLEOTIDE SEQUENCE [LARGE SCALE GENOMIC DNA]</scope>
    <source>
        <strain evidence="2 3">N2SHLJ1</strain>
    </source>
</reference>
<dbReference type="Pfam" id="PF01547">
    <property type="entry name" value="SBP_bac_1"/>
    <property type="match status" value="1"/>
</dbReference>
<feature type="signal peptide" evidence="1">
    <location>
        <begin position="1"/>
        <end position="21"/>
    </location>
</feature>
<dbReference type="InterPro" id="IPR006059">
    <property type="entry name" value="SBP"/>
</dbReference>
<dbReference type="Gene3D" id="3.40.190.10">
    <property type="entry name" value="Periplasmic binding protein-like II"/>
    <property type="match status" value="1"/>
</dbReference>
<dbReference type="PANTHER" id="PTHR43649">
    <property type="entry name" value="ARABINOSE-BINDING PROTEIN-RELATED"/>
    <property type="match status" value="1"/>
</dbReference>
<dbReference type="Proteomes" id="UP000293142">
    <property type="component" value="Unassembled WGS sequence"/>
</dbReference>
<dbReference type="InterPro" id="IPR050490">
    <property type="entry name" value="Bact_solute-bd_prot1"/>
</dbReference>
<accession>A0A4Q9DR83</accession>
<evidence type="ECO:0000256" key="1">
    <source>
        <dbReference type="SAM" id="SignalP"/>
    </source>
</evidence>
<protein>
    <submittedName>
        <fullName evidence="2">Extracellular solute-binding protein</fullName>
    </submittedName>
</protein>
<organism evidence="2 3">
    <name type="scientific">Paenibacillus thalictri</name>
    <dbReference type="NCBI Taxonomy" id="2527873"/>
    <lineage>
        <taxon>Bacteria</taxon>
        <taxon>Bacillati</taxon>
        <taxon>Bacillota</taxon>
        <taxon>Bacilli</taxon>
        <taxon>Bacillales</taxon>
        <taxon>Paenibacillaceae</taxon>
        <taxon>Paenibacillus</taxon>
    </lineage>
</organism>
<keyword evidence="3" id="KW-1185">Reference proteome</keyword>
<dbReference type="PROSITE" id="PS51257">
    <property type="entry name" value="PROKAR_LIPOPROTEIN"/>
    <property type="match status" value="1"/>
</dbReference>
<dbReference type="OrthoDB" id="2643984at2"/>
<keyword evidence="1" id="KW-0732">Signal</keyword>
<dbReference type="AlphaFoldDB" id="A0A4Q9DR83"/>